<dbReference type="EMBL" id="JBALHR010000004">
    <property type="protein sequence ID" value="MEH7828255.1"/>
    <property type="molecule type" value="Genomic_DNA"/>
</dbReference>
<evidence type="ECO:0000256" key="1">
    <source>
        <dbReference type="SAM" id="MobiDB-lite"/>
    </source>
</evidence>
<reference evidence="2" key="1">
    <citation type="submission" date="2024-02" db="EMBL/GenBank/DDBJ databases">
        <title>Genome sequences of strain Gemmobacter sp. JM10B15.</title>
        <authorList>
            <person name="Zhang M."/>
        </authorList>
    </citation>
    <scope>NUCLEOTIDE SEQUENCE</scope>
    <source>
        <strain evidence="2">JM10B15</strain>
    </source>
</reference>
<dbReference type="Proteomes" id="UP001431963">
    <property type="component" value="Unassembled WGS sequence"/>
</dbReference>
<proteinExistence type="predicted"/>
<feature type="compositionally biased region" description="Polar residues" evidence="1">
    <location>
        <begin position="48"/>
        <end position="57"/>
    </location>
</feature>
<evidence type="ECO:0000313" key="2">
    <source>
        <dbReference type="EMBL" id="MEH7828255.1"/>
    </source>
</evidence>
<evidence type="ECO:0000313" key="3">
    <source>
        <dbReference type="Proteomes" id="UP001431963"/>
    </source>
</evidence>
<gene>
    <name evidence="2" type="ORF">V6590_08835</name>
</gene>
<feature type="region of interest" description="Disordered" evidence="1">
    <location>
        <begin position="35"/>
        <end position="57"/>
    </location>
</feature>
<dbReference type="RefSeq" id="WP_335422041.1">
    <property type="nucleotide sequence ID" value="NZ_JBALHR010000004.1"/>
</dbReference>
<keyword evidence="3" id="KW-1185">Reference proteome</keyword>
<sequence>MSFVTRLLSRLRRAPTQTQAQAEQEDVFEMRLRKMQGRARREPAATPFRNSRQQSAA</sequence>
<organism evidence="2 3">
    <name type="scientific">Gemmobacter denitrificans</name>
    <dbReference type="NCBI Taxonomy" id="3123040"/>
    <lineage>
        <taxon>Bacteria</taxon>
        <taxon>Pseudomonadati</taxon>
        <taxon>Pseudomonadota</taxon>
        <taxon>Alphaproteobacteria</taxon>
        <taxon>Rhodobacterales</taxon>
        <taxon>Paracoccaceae</taxon>
        <taxon>Gemmobacter</taxon>
    </lineage>
</organism>
<accession>A0ABU8BU75</accession>
<comment type="caution">
    <text evidence="2">The sequence shown here is derived from an EMBL/GenBank/DDBJ whole genome shotgun (WGS) entry which is preliminary data.</text>
</comment>
<protein>
    <submittedName>
        <fullName evidence="2">Uncharacterized protein</fullName>
    </submittedName>
</protein>
<name>A0ABU8BU75_9RHOB</name>